<sequence>MEELKYLLDKFGFVKQPQVDNDFQEIESLIGFHLPEDYKYYLNNYKPFDDSIGKQYVVLYSIDDLFEMNKPGTLDEWYTYTVQIGNNGASEAIGIKFWELNNYKVVIAQYIQNIDDQIEIGTSFTDMLKRLDKEIEWFN</sequence>
<dbReference type="RefSeq" id="WP_121198297.1">
    <property type="nucleotide sequence ID" value="NZ_RBKU01000001.1"/>
</dbReference>
<accession>A0A495J250</accession>
<name>A0A495J250_9SPHI</name>
<feature type="domain" description="Knr4/Smi1-like" evidence="1">
    <location>
        <begin position="20"/>
        <end position="129"/>
    </location>
</feature>
<dbReference type="OrthoDB" id="893746at2"/>
<dbReference type="InterPro" id="IPR018958">
    <property type="entry name" value="Knr4/Smi1-like_dom"/>
</dbReference>
<protein>
    <recommendedName>
        <fullName evidence="1">Knr4/Smi1-like domain-containing protein</fullName>
    </recommendedName>
</protein>
<proteinExistence type="predicted"/>
<keyword evidence="3" id="KW-1185">Reference proteome</keyword>
<dbReference type="AlphaFoldDB" id="A0A495J250"/>
<evidence type="ECO:0000259" key="1">
    <source>
        <dbReference type="Pfam" id="PF09346"/>
    </source>
</evidence>
<dbReference type="Pfam" id="PF09346">
    <property type="entry name" value="SMI1_KNR4"/>
    <property type="match status" value="1"/>
</dbReference>
<reference evidence="2 3" key="1">
    <citation type="submission" date="2018-10" db="EMBL/GenBank/DDBJ databases">
        <title>Genomic Encyclopedia of Archaeal and Bacterial Type Strains, Phase II (KMG-II): from individual species to whole genera.</title>
        <authorList>
            <person name="Goeker M."/>
        </authorList>
    </citation>
    <scope>NUCLEOTIDE SEQUENCE [LARGE SCALE GENOMIC DNA]</scope>
    <source>
        <strain evidence="2 3">DSM 18602</strain>
    </source>
</reference>
<dbReference type="EMBL" id="RBKU01000001">
    <property type="protein sequence ID" value="RKR82721.1"/>
    <property type="molecule type" value="Genomic_DNA"/>
</dbReference>
<dbReference type="InterPro" id="IPR037883">
    <property type="entry name" value="Knr4/Smi1-like_sf"/>
</dbReference>
<dbReference type="Proteomes" id="UP000268007">
    <property type="component" value="Unassembled WGS sequence"/>
</dbReference>
<evidence type="ECO:0000313" key="2">
    <source>
        <dbReference type="EMBL" id="RKR82721.1"/>
    </source>
</evidence>
<organism evidence="2 3">
    <name type="scientific">Mucilaginibacter gracilis</name>
    <dbReference type="NCBI Taxonomy" id="423350"/>
    <lineage>
        <taxon>Bacteria</taxon>
        <taxon>Pseudomonadati</taxon>
        <taxon>Bacteroidota</taxon>
        <taxon>Sphingobacteriia</taxon>
        <taxon>Sphingobacteriales</taxon>
        <taxon>Sphingobacteriaceae</taxon>
        <taxon>Mucilaginibacter</taxon>
    </lineage>
</organism>
<dbReference type="Gene3D" id="3.40.1580.10">
    <property type="entry name" value="SMI1/KNR4-like"/>
    <property type="match status" value="1"/>
</dbReference>
<evidence type="ECO:0000313" key="3">
    <source>
        <dbReference type="Proteomes" id="UP000268007"/>
    </source>
</evidence>
<dbReference type="SUPFAM" id="SSF160631">
    <property type="entry name" value="SMI1/KNR4-like"/>
    <property type="match status" value="1"/>
</dbReference>
<comment type="caution">
    <text evidence="2">The sequence shown here is derived from an EMBL/GenBank/DDBJ whole genome shotgun (WGS) entry which is preliminary data.</text>
</comment>
<gene>
    <name evidence="2" type="ORF">BDD43_2906</name>
</gene>